<dbReference type="GO" id="GO:0009051">
    <property type="term" value="P:pentose-phosphate shunt, oxidative branch"/>
    <property type="evidence" value="ECO:0007669"/>
    <property type="project" value="TreeGrafter"/>
</dbReference>
<name>A0AAW8R0S8_9ALTE</name>
<comment type="similarity">
    <text evidence="2 7">Belongs to the glucose-6-phosphate dehydrogenase family.</text>
</comment>
<dbReference type="GO" id="GO:0006006">
    <property type="term" value="P:glucose metabolic process"/>
    <property type="evidence" value="ECO:0007669"/>
    <property type="project" value="UniProtKB-KW"/>
</dbReference>
<keyword evidence="11" id="KW-1185">Reference proteome</keyword>
<dbReference type="PIRSF" id="PIRSF000110">
    <property type="entry name" value="G6PD"/>
    <property type="match status" value="1"/>
</dbReference>
<dbReference type="PANTHER" id="PTHR23429:SF0">
    <property type="entry name" value="GLUCOSE-6-PHOSPHATE 1-DEHYDROGENASE"/>
    <property type="match status" value="1"/>
</dbReference>
<keyword evidence="5 7" id="KW-0560">Oxidoreductase</keyword>
<dbReference type="Gene3D" id="3.40.50.720">
    <property type="entry name" value="NAD(P)-binding Rossmann-like Domain"/>
    <property type="match status" value="1"/>
</dbReference>
<keyword evidence="3 7" id="KW-0313">Glucose metabolism</keyword>
<comment type="caution">
    <text evidence="7">Lacks conserved residue(s) required for the propagation of feature annotation.</text>
</comment>
<sequence length="501" mass="56651">MSIDTGTTSTGYEPIDFVLFGTLGDLARRKLLPSLYQLEKANLLNGGTTIVGVARQDMSEKDYAKEVKENIEKFTSEAICKDTWKRFSERLDYVQIDMKNPEDYKKLCEHVDVSRTMVCYFATPPSIYGDICQGMDAAKVIDPSVRVVLEKPIGHDLASSKVINEQVAEFFDEKQIYRIDHYLGKETVLNLIALRFANSIFATNWDHNCIDHVQISVAESVGIEGRWGYFDDAGQMRDMVQNHLLQILSLVAMEPPTTLDADSIRDEKLKVLKALRPINASNVAEKTVRGQYVSGFVRGEEVPGYLDEPDANEKSTTETFVAIKAEIDNWRWAGVPFYLRTGKRLPNKTSEVVIYFKRQPHNLFGDSFATLPQNKLVIRLQPDEGVEITVMNKVPGLTSSGSMDLQKSKLNLSFSEAFSEDRIADAYEKLLLEVMIGNQALFVRRDEIEQAWTWVDSIRAAWDASNEPPATYQAGTWGPVSSIALLAREERSWYESKVLRK</sequence>
<dbReference type="PANTHER" id="PTHR23429">
    <property type="entry name" value="GLUCOSE-6-PHOSPHATE 1-DEHYDROGENASE G6PD"/>
    <property type="match status" value="1"/>
</dbReference>
<feature type="binding site" evidence="7">
    <location>
        <position position="181"/>
    </location>
    <ligand>
        <name>substrate</name>
    </ligand>
</feature>
<comment type="pathway">
    <text evidence="1 7">Carbohydrate degradation; pentose phosphate pathway; D-ribulose 5-phosphate from D-glucose 6-phosphate (oxidative stage): step 1/3.</text>
</comment>
<dbReference type="InterPro" id="IPR019796">
    <property type="entry name" value="G6P_DH_AS"/>
</dbReference>
<comment type="caution">
    <text evidence="10">The sequence shown here is derived from an EMBL/GenBank/DDBJ whole genome shotgun (WGS) entry which is preliminary data.</text>
</comment>
<dbReference type="Proteomes" id="UP001249020">
    <property type="component" value="Unassembled WGS sequence"/>
</dbReference>
<evidence type="ECO:0000256" key="7">
    <source>
        <dbReference type="HAMAP-Rule" id="MF_00966"/>
    </source>
</evidence>
<dbReference type="GO" id="GO:0005829">
    <property type="term" value="C:cytosol"/>
    <property type="evidence" value="ECO:0007669"/>
    <property type="project" value="TreeGrafter"/>
</dbReference>
<proteinExistence type="inferred from homology"/>
<evidence type="ECO:0000256" key="1">
    <source>
        <dbReference type="ARBA" id="ARBA00004937"/>
    </source>
</evidence>
<organism evidence="10 11">
    <name type="scientific">Brumicola blandensis</name>
    <dbReference type="NCBI Taxonomy" id="3075611"/>
    <lineage>
        <taxon>Bacteria</taxon>
        <taxon>Pseudomonadati</taxon>
        <taxon>Pseudomonadota</taxon>
        <taxon>Gammaproteobacteria</taxon>
        <taxon>Alteromonadales</taxon>
        <taxon>Alteromonadaceae</taxon>
        <taxon>Brumicola</taxon>
    </lineage>
</organism>
<evidence type="ECO:0000256" key="5">
    <source>
        <dbReference type="ARBA" id="ARBA00023002"/>
    </source>
</evidence>
<dbReference type="AlphaFoldDB" id="A0AAW8R0S8"/>
<evidence type="ECO:0000313" key="11">
    <source>
        <dbReference type="Proteomes" id="UP001249020"/>
    </source>
</evidence>
<dbReference type="NCBIfam" id="TIGR00871">
    <property type="entry name" value="zwf"/>
    <property type="match status" value="1"/>
</dbReference>
<dbReference type="RefSeq" id="WP_311360584.1">
    <property type="nucleotide sequence ID" value="NZ_JAVRIE010000001.1"/>
</dbReference>
<comment type="function">
    <text evidence="7">Catalyzes the oxidation of glucose 6-phosphate to 6-phosphogluconolactone.</text>
</comment>
<evidence type="ECO:0000259" key="9">
    <source>
        <dbReference type="Pfam" id="PF02781"/>
    </source>
</evidence>
<evidence type="ECO:0000256" key="4">
    <source>
        <dbReference type="ARBA" id="ARBA00022857"/>
    </source>
</evidence>
<dbReference type="InterPro" id="IPR022674">
    <property type="entry name" value="G6P_DH_NAD-bd"/>
</dbReference>
<keyword evidence="4 7" id="KW-0521">NADP</keyword>
<protein>
    <recommendedName>
        <fullName evidence="7">Glucose-6-phosphate 1-dehydrogenase</fullName>
        <shortName evidence="7">G6PD</shortName>
        <ecNumber evidence="7">1.1.1.49</ecNumber>
    </recommendedName>
</protein>
<feature type="binding site" evidence="7">
    <location>
        <position position="238"/>
    </location>
    <ligand>
        <name>substrate</name>
    </ligand>
</feature>
<dbReference type="NCBIfam" id="NF009492">
    <property type="entry name" value="PRK12853.1-3"/>
    <property type="match status" value="1"/>
</dbReference>
<evidence type="ECO:0000256" key="2">
    <source>
        <dbReference type="ARBA" id="ARBA00009975"/>
    </source>
</evidence>
<feature type="binding site" evidence="7">
    <location>
        <position position="219"/>
    </location>
    <ligand>
        <name>substrate</name>
    </ligand>
</feature>
<evidence type="ECO:0000256" key="3">
    <source>
        <dbReference type="ARBA" id="ARBA00022526"/>
    </source>
</evidence>
<reference evidence="10 11" key="1">
    <citation type="submission" date="2023-09" db="EMBL/GenBank/DDBJ databases">
        <authorList>
            <person name="Rey-Velasco X."/>
        </authorList>
    </citation>
    <scope>NUCLEOTIDE SEQUENCE [LARGE SCALE GENOMIC DNA]</scope>
    <source>
        <strain evidence="10 11">W409</strain>
    </source>
</reference>
<evidence type="ECO:0000256" key="6">
    <source>
        <dbReference type="ARBA" id="ARBA00023277"/>
    </source>
</evidence>
<dbReference type="Pfam" id="PF00479">
    <property type="entry name" value="G6PD_N"/>
    <property type="match status" value="1"/>
</dbReference>
<comment type="catalytic activity">
    <reaction evidence="7">
        <text>D-glucose 6-phosphate + NADP(+) = 6-phospho-D-glucono-1,5-lactone + NADPH + H(+)</text>
        <dbReference type="Rhea" id="RHEA:15841"/>
        <dbReference type="ChEBI" id="CHEBI:15378"/>
        <dbReference type="ChEBI" id="CHEBI:57783"/>
        <dbReference type="ChEBI" id="CHEBI:57955"/>
        <dbReference type="ChEBI" id="CHEBI:58349"/>
        <dbReference type="ChEBI" id="CHEBI:61548"/>
        <dbReference type="EC" id="1.1.1.49"/>
    </reaction>
</comment>
<feature type="binding site" evidence="7">
    <location>
        <position position="151"/>
    </location>
    <ligand>
        <name>NADP(+)</name>
        <dbReference type="ChEBI" id="CHEBI:58349"/>
    </ligand>
</feature>
<dbReference type="Gene3D" id="3.30.360.10">
    <property type="entry name" value="Dihydrodipicolinate Reductase, domain 2"/>
    <property type="match status" value="1"/>
</dbReference>
<dbReference type="HAMAP" id="MF_00966">
    <property type="entry name" value="G6PD"/>
    <property type="match status" value="1"/>
</dbReference>
<dbReference type="InterPro" id="IPR036291">
    <property type="entry name" value="NAD(P)-bd_dom_sf"/>
</dbReference>
<dbReference type="GO" id="GO:0050661">
    <property type="term" value="F:NADP binding"/>
    <property type="evidence" value="ECO:0007669"/>
    <property type="project" value="UniProtKB-UniRule"/>
</dbReference>
<feature type="binding site" evidence="7">
    <location>
        <position position="55"/>
    </location>
    <ligand>
        <name>NADP(+)</name>
        <dbReference type="ChEBI" id="CHEBI:58349"/>
    </ligand>
</feature>
<evidence type="ECO:0000259" key="8">
    <source>
        <dbReference type="Pfam" id="PF00479"/>
    </source>
</evidence>
<accession>A0AAW8R0S8</accession>
<feature type="domain" description="Glucose-6-phosphate dehydrogenase NAD-binding" evidence="8">
    <location>
        <begin position="18"/>
        <end position="190"/>
    </location>
</feature>
<dbReference type="SUPFAM" id="SSF51735">
    <property type="entry name" value="NAD(P)-binding Rossmann-fold domains"/>
    <property type="match status" value="1"/>
</dbReference>
<feature type="domain" description="Glucose-6-phosphate dehydrogenase C-terminal" evidence="9">
    <location>
        <begin position="193"/>
        <end position="493"/>
    </location>
</feature>
<feature type="binding site" evidence="7">
    <location>
        <position position="343"/>
    </location>
    <ligand>
        <name>substrate</name>
    </ligand>
</feature>
<dbReference type="InterPro" id="IPR001282">
    <property type="entry name" value="G6P_DH"/>
</dbReference>
<feature type="binding site" evidence="7">
    <location>
        <position position="348"/>
    </location>
    <ligand>
        <name>substrate</name>
    </ligand>
</feature>
<feature type="active site" description="Proton acceptor" evidence="7">
    <location>
        <position position="243"/>
    </location>
</feature>
<dbReference type="Pfam" id="PF02781">
    <property type="entry name" value="G6PD_C"/>
    <property type="match status" value="1"/>
</dbReference>
<dbReference type="FunFam" id="3.30.360.10:FF:000011">
    <property type="entry name" value="Glucose-6-phosphate 1-dehydrogenase"/>
    <property type="match status" value="1"/>
</dbReference>
<keyword evidence="6 7" id="KW-0119">Carbohydrate metabolism</keyword>
<gene>
    <name evidence="7 10" type="primary">zwf</name>
    <name evidence="10" type="ORF">RM544_04605</name>
</gene>
<dbReference type="PROSITE" id="PS00069">
    <property type="entry name" value="G6P_DEHYDROGENASE"/>
    <property type="match status" value="1"/>
</dbReference>
<dbReference type="SUPFAM" id="SSF55347">
    <property type="entry name" value="Glyceraldehyde-3-phosphate dehydrogenase-like, C-terminal domain"/>
    <property type="match status" value="1"/>
</dbReference>
<dbReference type="EMBL" id="JAVRIE010000001">
    <property type="protein sequence ID" value="MDT0581811.1"/>
    <property type="molecule type" value="Genomic_DNA"/>
</dbReference>
<evidence type="ECO:0000313" key="10">
    <source>
        <dbReference type="EMBL" id="MDT0581811.1"/>
    </source>
</evidence>
<dbReference type="EC" id="1.1.1.49" evidence="7"/>
<feature type="binding site" evidence="7">
    <location>
        <position position="185"/>
    </location>
    <ligand>
        <name>substrate</name>
    </ligand>
</feature>
<dbReference type="PRINTS" id="PR00079">
    <property type="entry name" value="G6PDHDRGNASE"/>
</dbReference>
<dbReference type="GO" id="GO:0004345">
    <property type="term" value="F:glucose-6-phosphate dehydrogenase activity"/>
    <property type="evidence" value="ECO:0007669"/>
    <property type="project" value="UniProtKB-UniRule"/>
</dbReference>
<dbReference type="InterPro" id="IPR022675">
    <property type="entry name" value="G6P_DH_C"/>
</dbReference>